<name>A0AAD5N490_PARTN</name>
<keyword evidence="2" id="KW-1185">Reference proteome</keyword>
<accession>A0AAD5N490</accession>
<dbReference type="EMBL" id="JAHQIW010004314">
    <property type="protein sequence ID" value="KAJ1361926.1"/>
    <property type="molecule type" value="Genomic_DNA"/>
</dbReference>
<organism evidence="1 2">
    <name type="scientific">Parelaphostrongylus tenuis</name>
    <name type="common">Meningeal worm</name>
    <dbReference type="NCBI Taxonomy" id="148309"/>
    <lineage>
        <taxon>Eukaryota</taxon>
        <taxon>Metazoa</taxon>
        <taxon>Ecdysozoa</taxon>
        <taxon>Nematoda</taxon>
        <taxon>Chromadorea</taxon>
        <taxon>Rhabditida</taxon>
        <taxon>Rhabditina</taxon>
        <taxon>Rhabditomorpha</taxon>
        <taxon>Strongyloidea</taxon>
        <taxon>Metastrongylidae</taxon>
        <taxon>Parelaphostrongylus</taxon>
    </lineage>
</organism>
<evidence type="ECO:0000313" key="1">
    <source>
        <dbReference type="EMBL" id="KAJ1361926.1"/>
    </source>
</evidence>
<evidence type="ECO:0000313" key="2">
    <source>
        <dbReference type="Proteomes" id="UP001196413"/>
    </source>
</evidence>
<protein>
    <submittedName>
        <fullName evidence="1">Uncharacterized protein</fullName>
    </submittedName>
</protein>
<dbReference type="AlphaFoldDB" id="A0AAD5N490"/>
<gene>
    <name evidence="1" type="ORF">KIN20_021311</name>
</gene>
<comment type="caution">
    <text evidence="1">The sequence shown here is derived from an EMBL/GenBank/DDBJ whole genome shotgun (WGS) entry which is preliminary data.</text>
</comment>
<proteinExistence type="predicted"/>
<dbReference type="Proteomes" id="UP001196413">
    <property type="component" value="Unassembled WGS sequence"/>
</dbReference>
<reference evidence="1" key="1">
    <citation type="submission" date="2021-06" db="EMBL/GenBank/DDBJ databases">
        <title>Parelaphostrongylus tenuis whole genome reference sequence.</title>
        <authorList>
            <person name="Garwood T.J."/>
            <person name="Larsen P.A."/>
            <person name="Fountain-Jones N.M."/>
            <person name="Garbe J.R."/>
            <person name="Macchietto M.G."/>
            <person name="Kania S.A."/>
            <person name="Gerhold R.W."/>
            <person name="Richards J.E."/>
            <person name="Wolf T.M."/>
        </authorList>
    </citation>
    <scope>NUCLEOTIDE SEQUENCE</scope>
    <source>
        <strain evidence="1">MNPRO001-30</strain>
        <tissue evidence="1">Meninges</tissue>
    </source>
</reference>
<sequence>MLSDMQNFEARERTEPASHPFRECVLTTALSELLFFFLRQKVKLAKIKGYCLTDESVKAEKRVSGSISCSIIDHMHGSKMFIRHNEKLKSVFAERVIAEENIR</sequence>